<evidence type="ECO:0000313" key="2">
    <source>
        <dbReference type="EMBL" id="KAI3963353.1"/>
    </source>
</evidence>
<dbReference type="EMBL" id="JAJJMB010000061">
    <property type="protein sequence ID" value="KAI3963353.1"/>
    <property type="molecule type" value="Genomic_DNA"/>
</dbReference>
<evidence type="ECO:0000313" key="3">
    <source>
        <dbReference type="Proteomes" id="UP001202328"/>
    </source>
</evidence>
<protein>
    <submittedName>
        <fullName evidence="2">Uncharacterized protein</fullName>
    </submittedName>
</protein>
<dbReference type="AlphaFoldDB" id="A0AAD4TJ39"/>
<feature type="region of interest" description="Disordered" evidence="1">
    <location>
        <begin position="66"/>
        <end position="88"/>
    </location>
</feature>
<dbReference type="Proteomes" id="UP001202328">
    <property type="component" value="Unassembled WGS sequence"/>
</dbReference>
<accession>A0AAD4TJ39</accession>
<gene>
    <name evidence="2" type="ORF">MKW98_022775</name>
</gene>
<keyword evidence="3" id="KW-1185">Reference proteome</keyword>
<evidence type="ECO:0000256" key="1">
    <source>
        <dbReference type="SAM" id="MobiDB-lite"/>
    </source>
</evidence>
<proteinExistence type="predicted"/>
<sequence>MSKKQVEMEAIGAAALHQRDDENTLKLNKIEVEMGNLGGKMVGIEGELGSLGSVVKEILTCLKRKEPTSSARVGTPSPEKGSNSLLGHQSDESLDHADILSNGSPSLQVEILYNRGKVVTSGCIAGGAYCHSRKVDLEMPTWVVWSADRLQSMLVGGHEGELLTSDIFQVGDQHRRYLLELMLTKTRILLMLHGSLDCNWFRFFELRNEIVTGSYCWNCAMRWFKRVKGYISYAIDALKISHIGMKLSVPLLISQSCMTCASKFGYKQNVKDIVQGVLFPGASLEKAVGLAGGRCT</sequence>
<reference evidence="2" key="1">
    <citation type="submission" date="2022-04" db="EMBL/GenBank/DDBJ databases">
        <title>A functionally conserved STORR gene fusion in Papaver species that diverged 16.8 million years ago.</title>
        <authorList>
            <person name="Catania T."/>
        </authorList>
    </citation>
    <scope>NUCLEOTIDE SEQUENCE</scope>
    <source>
        <strain evidence="2">S-188037</strain>
    </source>
</reference>
<name>A0AAD4TJ39_9MAGN</name>
<comment type="caution">
    <text evidence="2">The sequence shown here is derived from an EMBL/GenBank/DDBJ whole genome shotgun (WGS) entry which is preliminary data.</text>
</comment>
<organism evidence="2 3">
    <name type="scientific">Papaver atlanticum</name>
    <dbReference type="NCBI Taxonomy" id="357466"/>
    <lineage>
        <taxon>Eukaryota</taxon>
        <taxon>Viridiplantae</taxon>
        <taxon>Streptophyta</taxon>
        <taxon>Embryophyta</taxon>
        <taxon>Tracheophyta</taxon>
        <taxon>Spermatophyta</taxon>
        <taxon>Magnoliopsida</taxon>
        <taxon>Ranunculales</taxon>
        <taxon>Papaveraceae</taxon>
        <taxon>Papaveroideae</taxon>
        <taxon>Papaver</taxon>
    </lineage>
</organism>